<dbReference type="EMBL" id="CP034587">
    <property type="protein sequence ID" value="AZQ75895.1"/>
    <property type="molecule type" value="Genomic_DNA"/>
</dbReference>
<protein>
    <submittedName>
        <fullName evidence="2">Uncharacterized protein</fullName>
    </submittedName>
</protein>
<proteinExistence type="predicted"/>
<evidence type="ECO:0000313" key="3">
    <source>
        <dbReference type="Proteomes" id="UP000267900"/>
    </source>
</evidence>
<organism evidence="2 3">
    <name type="scientific">Streptomyces luteoverticillatus</name>
    <name type="common">Streptoverticillium luteoverticillatus</name>
    <dbReference type="NCBI Taxonomy" id="66425"/>
    <lineage>
        <taxon>Bacteria</taxon>
        <taxon>Bacillati</taxon>
        <taxon>Actinomycetota</taxon>
        <taxon>Actinomycetes</taxon>
        <taxon>Kitasatosporales</taxon>
        <taxon>Streptomycetaceae</taxon>
        <taxon>Streptomyces</taxon>
    </lineage>
</organism>
<keyword evidence="3" id="KW-1185">Reference proteome</keyword>
<sequence>MEKSRYRNMRELRPRSGGTVSIRILFVFDTERRARPHTRTQGGSWPRREMISATVGTDECQPRNQSWQRTSVGAPTPAAAP</sequence>
<dbReference type="OrthoDB" id="330810at2"/>
<dbReference type="Proteomes" id="UP000267900">
    <property type="component" value="Chromosome"/>
</dbReference>
<accession>A0A3Q9G575</accession>
<evidence type="ECO:0000256" key="1">
    <source>
        <dbReference type="SAM" id="MobiDB-lite"/>
    </source>
</evidence>
<dbReference type="AlphaFoldDB" id="A0A3Q9G575"/>
<feature type="compositionally biased region" description="Polar residues" evidence="1">
    <location>
        <begin position="62"/>
        <end position="73"/>
    </location>
</feature>
<feature type="region of interest" description="Disordered" evidence="1">
    <location>
        <begin position="56"/>
        <end position="81"/>
    </location>
</feature>
<reference evidence="2 3" key="1">
    <citation type="submission" date="2018-12" db="EMBL/GenBank/DDBJ databases">
        <title>The whole draft genome of Streptomyce luteoverticillatus CGMCC 15060.</title>
        <authorList>
            <person name="Feng Z."/>
            <person name="Chen G."/>
            <person name="Zhang J."/>
            <person name="Zhu H."/>
            <person name="Yu X."/>
            <person name="Zhang W."/>
            <person name="Zhang X."/>
        </authorList>
    </citation>
    <scope>NUCLEOTIDE SEQUENCE [LARGE SCALE GENOMIC DNA]</scope>
    <source>
        <strain evidence="2 3">CGMCC 15060</strain>
    </source>
</reference>
<name>A0A3Q9G575_STRLT</name>
<evidence type="ECO:0000313" key="2">
    <source>
        <dbReference type="EMBL" id="AZQ75895.1"/>
    </source>
</evidence>
<gene>
    <name evidence="2" type="ORF">EKH77_30520</name>
</gene>